<organism evidence="2 3">
    <name type="scientific">Parashewanella curva</name>
    <dbReference type="NCBI Taxonomy" id="2338552"/>
    <lineage>
        <taxon>Bacteria</taxon>
        <taxon>Pseudomonadati</taxon>
        <taxon>Pseudomonadota</taxon>
        <taxon>Gammaproteobacteria</taxon>
        <taxon>Alteromonadales</taxon>
        <taxon>Shewanellaceae</taxon>
        <taxon>Parashewanella</taxon>
    </lineage>
</organism>
<gene>
    <name evidence="2" type="ORF">D5018_20430</name>
</gene>
<comment type="caution">
    <text evidence="2">The sequence shown here is derived from an EMBL/GenBank/DDBJ whole genome shotgun (WGS) entry which is preliminary data.</text>
</comment>
<evidence type="ECO:0000313" key="2">
    <source>
        <dbReference type="EMBL" id="RLV57841.1"/>
    </source>
</evidence>
<dbReference type="PROSITE" id="PS51375">
    <property type="entry name" value="PPR"/>
    <property type="match status" value="1"/>
</dbReference>
<dbReference type="EMBL" id="QZEI01000132">
    <property type="protein sequence ID" value="RLV57841.1"/>
    <property type="molecule type" value="Genomic_DNA"/>
</dbReference>
<dbReference type="AlphaFoldDB" id="A0A3L8PR27"/>
<name>A0A3L8PR27_9GAMM</name>
<dbReference type="Gene3D" id="1.25.40.10">
    <property type="entry name" value="Tetratricopeptide repeat domain"/>
    <property type="match status" value="2"/>
</dbReference>
<proteinExistence type="predicted"/>
<keyword evidence="3" id="KW-1185">Reference proteome</keyword>
<keyword evidence="1" id="KW-0677">Repeat</keyword>
<evidence type="ECO:0000313" key="3">
    <source>
        <dbReference type="Proteomes" id="UP000281474"/>
    </source>
</evidence>
<dbReference type="InterPro" id="IPR011990">
    <property type="entry name" value="TPR-like_helical_dom_sf"/>
</dbReference>
<reference evidence="2 3" key="1">
    <citation type="submission" date="2018-09" db="EMBL/GenBank/DDBJ databases">
        <title>Phylogeny of the Shewanellaceae, and recommendation for two new genera, Pseudoshewanella and Parashewanella.</title>
        <authorList>
            <person name="Wang G."/>
        </authorList>
    </citation>
    <scope>NUCLEOTIDE SEQUENCE [LARGE SCALE GENOMIC DNA]</scope>
    <source>
        <strain evidence="2 3">C51</strain>
    </source>
</reference>
<evidence type="ECO:0000256" key="1">
    <source>
        <dbReference type="ARBA" id="ARBA00022737"/>
    </source>
</evidence>
<dbReference type="Proteomes" id="UP000281474">
    <property type="component" value="Unassembled WGS sequence"/>
</dbReference>
<dbReference type="InterPro" id="IPR002885">
    <property type="entry name" value="PPR_rpt"/>
</dbReference>
<protein>
    <recommendedName>
        <fullName evidence="4">Tetratricopeptide repeat protein</fullName>
    </recommendedName>
</protein>
<evidence type="ECO:0008006" key="4">
    <source>
        <dbReference type="Google" id="ProtNLM"/>
    </source>
</evidence>
<accession>A0A3L8PR27</accession>
<sequence length="386" mass="43572">MIPYRLTLAEQNRLKHFFNYQNTEQSTPFIPSHKRPYSTPYLDNLSVIHLYNRGRKNILDVVRVTASIVKNCREMTDVWRLLDNLKNVKLKQGDSIDPSPLNVSLIRSLTISPTHSRVTIFANATKVLAFIPKLGIEPDLITCINFLSVCAECTEYNDAEALLFEQNGNPSLMQQWGLTPDITICNASLTVCAKTGRLDKAREYLLSNTASNMQRRWPQATPPIKPNLITCTNFLSVCAECTEYNDAEALLFEHNGKPSLMQQWGLTPDITICNAYLIVCAKTGRFDKAVTLVGKQMPALGIKVNFVTYSLLAIVDINRFGGLIKKWTKEGVLLQHLGLHGTSLNLHAKDIFNIYDSKGTELAVPFEFAKALFNYHRNEKRTIYKA</sequence>
<dbReference type="PANTHER" id="PTHR47936">
    <property type="entry name" value="PPR_LONG DOMAIN-CONTAINING PROTEIN"/>
    <property type="match status" value="1"/>
</dbReference>
<dbReference type="PANTHER" id="PTHR47936:SF1">
    <property type="entry name" value="PENTATRICOPEPTIDE REPEAT-CONTAINING PROTEIN GUN1, CHLOROPLASTIC"/>
    <property type="match status" value="1"/>
</dbReference>